<dbReference type="GO" id="GO:0016020">
    <property type="term" value="C:membrane"/>
    <property type="evidence" value="ECO:0007669"/>
    <property type="project" value="UniProtKB-SubCell"/>
</dbReference>
<comment type="catalytic activity">
    <reaction evidence="1">
        <text>ATP + protein L-histidine = ADP + protein N-phospho-L-histidine.</text>
        <dbReference type="EC" id="2.7.13.3"/>
    </reaction>
</comment>
<dbReference type="Gene3D" id="1.10.287.130">
    <property type="match status" value="1"/>
</dbReference>
<dbReference type="GO" id="GO:0000155">
    <property type="term" value="F:phosphorelay sensor kinase activity"/>
    <property type="evidence" value="ECO:0007669"/>
    <property type="project" value="InterPro"/>
</dbReference>
<evidence type="ECO:0000256" key="2">
    <source>
        <dbReference type="ARBA" id="ARBA00004141"/>
    </source>
</evidence>
<feature type="transmembrane region" description="Helical" evidence="14">
    <location>
        <begin position="301"/>
        <end position="329"/>
    </location>
</feature>
<feature type="transmembrane region" description="Helical" evidence="14">
    <location>
        <begin position="68"/>
        <end position="87"/>
    </location>
</feature>
<dbReference type="Pfam" id="PF00512">
    <property type="entry name" value="HisKA"/>
    <property type="match status" value="1"/>
</dbReference>
<evidence type="ECO:0000256" key="5">
    <source>
        <dbReference type="ARBA" id="ARBA00022553"/>
    </source>
</evidence>
<keyword evidence="9 14" id="KW-1133">Transmembrane helix</keyword>
<protein>
    <recommendedName>
        <fullName evidence="4">histidine kinase</fullName>
        <ecNumber evidence="4">2.7.13.3</ecNumber>
    </recommendedName>
</protein>
<dbReference type="FunFam" id="1.10.287.130:FF:000001">
    <property type="entry name" value="Two-component sensor histidine kinase"/>
    <property type="match status" value="1"/>
</dbReference>
<comment type="caution">
    <text evidence="16">The sequence shown here is derived from an EMBL/GenBank/DDBJ whole genome shotgun (WGS) entry which is preliminary data.</text>
</comment>
<dbReference type="PANTHER" id="PTHR43711">
    <property type="entry name" value="TWO-COMPONENT HISTIDINE KINASE"/>
    <property type="match status" value="1"/>
</dbReference>
<evidence type="ECO:0000256" key="8">
    <source>
        <dbReference type="ARBA" id="ARBA00022777"/>
    </source>
</evidence>
<feature type="transmembrane region" description="Helical" evidence="14">
    <location>
        <begin position="115"/>
        <end position="134"/>
    </location>
</feature>
<evidence type="ECO:0000256" key="11">
    <source>
        <dbReference type="ARBA" id="ARBA00023136"/>
    </source>
</evidence>
<dbReference type="PROSITE" id="PS50109">
    <property type="entry name" value="HIS_KIN"/>
    <property type="match status" value="1"/>
</dbReference>
<dbReference type="PROSITE" id="PS50283">
    <property type="entry name" value="NA_SOLUT_SYMP_3"/>
    <property type="match status" value="1"/>
</dbReference>
<feature type="transmembrane region" description="Helical" evidence="14">
    <location>
        <begin position="349"/>
        <end position="382"/>
    </location>
</feature>
<keyword evidence="12" id="KW-0175">Coiled coil</keyword>
<evidence type="ECO:0000256" key="6">
    <source>
        <dbReference type="ARBA" id="ARBA00022679"/>
    </source>
</evidence>
<evidence type="ECO:0000256" key="4">
    <source>
        <dbReference type="ARBA" id="ARBA00012438"/>
    </source>
</evidence>
<dbReference type="CDD" id="cd00082">
    <property type="entry name" value="HisKA"/>
    <property type="match status" value="1"/>
</dbReference>
<organism evidence="16 17">
    <name type="scientific">Denitrobaculum tricleocarpae</name>
    <dbReference type="NCBI Taxonomy" id="2591009"/>
    <lineage>
        <taxon>Bacteria</taxon>
        <taxon>Pseudomonadati</taxon>
        <taxon>Pseudomonadota</taxon>
        <taxon>Alphaproteobacteria</taxon>
        <taxon>Rhodospirillales</taxon>
        <taxon>Rhodospirillaceae</taxon>
        <taxon>Denitrobaculum</taxon>
    </lineage>
</organism>
<dbReference type="RefSeq" id="WP_142897748.1">
    <property type="nucleotide sequence ID" value="NZ_ML660057.1"/>
</dbReference>
<keyword evidence="8 16" id="KW-0418">Kinase</keyword>
<feature type="transmembrane region" description="Helical" evidence="14">
    <location>
        <begin position="179"/>
        <end position="196"/>
    </location>
</feature>
<dbReference type="Gene3D" id="3.30.565.10">
    <property type="entry name" value="Histidine kinase-like ATPase, C-terminal domain"/>
    <property type="match status" value="1"/>
</dbReference>
<evidence type="ECO:0000256" key="3">
    <source>
        <dbReference type="ARBA" id="ARBA00006434"/>
    </source>
</evidence>
<evidence type="ECO:0000259" key="15">
    <source>
        <dbReference type="PROSITE" id="PS50109"/>
    </source>
</evidence>
<name>A0A545TMH9_9PROT</name>
<feature type="transmembrane region" description="Helical" evidence="14">
    <location>
        <begin position="208"/>
        <end position="235"/>
    </location>
</feature>
<dbReference type="SUPFAM" id="SSF47384">
    <property type="entry name" value="Homodimeric domain of signal transducing histidine kinase"/>
    <property type="match status" value="1"/>
</dbReference>
<keyword evidence="10" id="KW-0902">Two-component regulatory system</keyword>
<dbReference type="InterPro" id="IPR005467">
    <property type="entry name" value="His_kinase_dom"/>
</dbReference>
<dbReference type="CDD" id="cd00075">
    <property type="entry name" value="HATPase"/>
    <property type="match status" value="1"/>
</dbReference>
<dbReference type="Pfam" id="PF02518">
    <property type="entry name" value="HATPase_c"/>
    <property type="match status" value="1"/>
</dbReference>
<accession>A0A545TMH9</accession>
<evidence type="ECO:0000256" key="10">
    <source>
        <dbReference type="ARBA" id="ARBA00023012"/>
    </source>
</evidence>
<feature type="region of interest" description="Disordered" evidence="13">
    <location>
        <begin position="939"/>
        <end position="975"/>
    </location>
</feature>
<evidence type="ECO:0000313" key="17">
    <source>
        <dbReference type="Proteomes" id="UP000315252"/>
    </source>
</evidence>
<feature type="transmembrane region" description="Helical" evidence="14">
    <location>
        <begin position="435"/>
        <end position="456"/>
    </location>
</feature>
<evidence type="ECO:0000256" key="7">
    <source>
        <dbReference type="ARBA" id="ARBA00022692"/>
    </source>
</evidence>
<comment type="subcellular location">
    <subcellularLocation>
        <location evidence="2">Membrane</location>
        <topology evidence="2">Multi-pass membrane protein</topology>
    </subcellularLocation>
</comment>
<dbReference type="InterPro" id="IPR004358">
    <property type="entry name" value="Sig_transdc_His_kin-like_C"/>
</dbReference>
<dbReference type="PRINTS" id="PR00344">
    <property type="entry name" value="BCTRLSENSOR"/>
</dbReference>
<evidence type="ECO:0000313" key="16">
    <source>
        <dbReference type="EMBL" id="TQV78414.1"/>
    </source>
</evidence>
<feature type="domain" description="Histidine kinase" evidence="15">
    <location>
        <begin position="703"/>
        <end position="936"/>
    </location>
</feature>
<evidence type="ECO:0000256" key="9">
    <source>
        <dbReference type="ARBA" id="ARBA00022989"/>
    </source>
</evidence>
<dbReference type="InterPro" id="IPR003594">
    <property type="entry name" value="HATPase_dom"/>
</dbReference>
<gene>
    <name evidence="16" type="ORF">FKG95_17770</name>
</gene>
<dbReference type="EC" id="2.7.13.3" evidence="4"/>
<feature type="transmembrane region" description="Helical" evidence="14">
    <location>
        <begin position="255"/>
        <end position="280"/>
    </location>
</feature>
<dbReference type="GO" id="GO:0022857">
    <property type="term" value="F:transmembrane transporter activity"/>
    <property type="evidence" value="ECO:0007669"/>
    <property type="project" value="InterPro"/>
</dbReference>
<dbReference type="InterPro" id="IPR001734">
    <property type="entry name" value="Na/solute_symporter"/>
</dbReference>
<dbReference type="SUPFAM" id="SSF55874">
    <property type="entry name" value="ATPase domain of HSP90 chaperone/DNA topoisomerase II/histidine kinase"/>
    <property type="match status" value="1"/>
</dbReference>
<dbReference type="Proteomes" id="UP000315252">
    <property type="component" value="Unassembled WGS sequence"/>
</dbReference>
<dbReference type="InterPro" id="IPR036097">
    <property type="entry name" value="HisK_dim/P_sf"/>
</dbReference>
<dbReference type="InterPro" id="IPR038377">
    <property type="entry name" value="Na/Glc_symporter_sf"/>
</dbReference>
<reference evidence="16 17" key="1">
    <citation type="submission" date="2019-06" db="EMBL/GenBank/DDBJ databases">
        <title>Whole genome sequence for Rhodospirillaceae sp. R148.</title>
        <authorList>
            <person name="Wang G."/>
        </authorList>
    </citation>
    <scope>NUCLEOTIDE SEQUENCE [LARGE SCALE GENOMIC DNA]</scope>
    <source>
        <strain evidence="16 17">R148</strain>
    </source>
</reference>
<feature type="coiled-coil region" evidence="12">
    <location>
        <begin position="662"/>
        <end position="703"/>
    </location>
</feature>
<sequence length="975" mass="106429">MLSSWFILLVSLSYLCLLFAIAYYGDKRADEGRSFAANPYVYTLSIAVFCTSWTFYGSVGRAATDGIGFLPVYLGPTLTFALWWFVLHKIIRITKAHNITSIADFISARYGKSNLLSGLVTVIAVVGIMPYISLQLKAISTSFAVLLQYQDVAETSGVTDLSSLLELLNFSTVPVLRDTAFLVTLVLAIFSILFGTRHIDASERHEGMVLAIAFESVIKLLAFLAVGIFVTYGLYDGFGDLFGQARAMPDLNPLFTQGTAGGYGAWVSTTLLSMAAVICLPRQFQVTVVENVDEGHLRKAVWLFPLYLLAINIFVLPIALSGVMMFTPGGSNLADMFVLTIPLAENQGSLALFVFIGGLSAASGMVIVATIALSTMVCNDLIMPVLLRIKRLKLNERGDLTRLLLGIRRGSILVILLLSYSYFRFIGESYTLTSIGLVSFAAAAQFAPAIIGGIFWKGGTRKGALTGLVLGFLVWTYTLVLPSFARSGWLPIDFVDFGPAGIELLKPYALFGLQDFDTLSHSLFWSMLANIGGYVAVSLLSRQNALERIQAALFVDVFQHSGLRDGHQLWRGTATYSELYNLVSRFVGERRSLRAFQSYARSRGLNLMRIGEADSDLVNFAERLLAGTIGAATARALIGTVVKGEIVSIEEVMEVLGEASEAIKYSHQLEEKSRELEAATAELRAANERLQELDRLKDDFLTTVSHELRTPLTSIRSFSEILYDHPKLAHEERTRFLGIVIKESERLTRLINQILDMAKLESGRTHWNITDVDAAEAIREAVAANSSLLTEDKIELSLKLPDDLQPIRADQDRFIQVMVNLLANAVKSCSSNDPWVEVRVIAQNEGLKISVADNGPGVPLGSEEHIFDKFQQVNDSRAGATGGTGLGLPICRQIVEYLGGRIWLERPDENEAGSGQEETRAEVGGAVFSFTLPYGKGHELDVSDGAHSAGEEKAGSDRQAAPADLPKPGVSVGSD</sequence>
<keyword evidence="7 14" id="KW-0812">Transmembrane</keyword>
<dbReference type="Gene3D" id="1.20.1730.10">
    <property type="entry name" value="Sodium/glucose cotransporter"/>
    <property type="match status" value="1"/>
</dbReference>
<feature type="transmembrane region" description="Helical" evidence="14">
    <location>
        <begin position="6"/>
        <end position="25"/>
    </location>
</feature>
<feature type="transmembrane region" description="Helical" evidence="14">
    <location>
        <begin position="463"/>
        <end position="485"/>
    </location>
</feature>
<evidence type="ECO:0000256" key="13">
    <source>
        <dbReference type="SAM" id="MobiDB-lite"/>
    </source>
</evidence>
<dbReference type="CDD" id="cd10322">
    <property type="entry name" value="SLC5sbd"/>
    <property type="match status" value="1"/>
</dbReference>
<dbReference type="SMART" id="SM00387">
    <property type="entry name" value="HATPase_c"/>
    <property type="match status" value="1"/>
</dbReference>
<proteinExistence type="inferred from homology"/>
<dbReference type="OrthoDB" id="9764438at2"/>
<dbReference type="AlphaFoldDB" id="A0A545TMH9"/>
<keyword evidence="5" id="KW-0597">Phosphoprotein</keyword>
<comment type="similarity">
    <text evidence="3">Belongs to the sodium:solute symporter (SSF) (TC 2.A.21) family.</text>
</comment>
<dbReference type="SMART" id="SM00388">
    <property type="entry name" value="HisKA"/>
    <property type="match status" value="1"/>
</dbReference>
<evidence type="ECO:0000256" key="14">
    <source>
        <dbReference type="SAM" id="Phobius"/>
    </source>
</evidence>
<feature type="transmembrane region" description="Helical" evidence="14">
    <location>
        <begin position="403"/>
        <end position="423"/>
    </location>
</feature>
<dbReference type="PANTHER" id="PTHR43711:SF30">
    <property type="entry name" value="HISTIDINE KINASE"/>
    <property type="match status" value="1"/>
</dbReference>
<evidence type="ECO:0000256" key="1">
    <source>
        <dbReference type="ARBA" id="ARBA00000085"/>
    </source>
</evidence>
<dbReference type="InterPro" id="IPR003661">
    <property type="entry name" value="HisK_dim/P_dom"/>
</dbReference>
<keyword evidence="11 14" id="KW-0472">Membrane</keyword>
<dbReference type="EMBL" id="VHSH01000006">
    <property type="protein sequence ID" value="TQV78414.1"/>
    <property type="molecule type" value="Genomic_DNA"/>
</dbReference>
<dbReference type="InterPro" id="IPR036890">
    <property type="entry name" value="HATPase_C_sf"/>
</dbReference>
<keyword evidence="6" id="KW-0808">Transferase</keyword>
<keyword evidence="17" id="KW-1185">Reference proteome</keyword>
<evidence type="ECO:0000256" key="12">
    <source>
        <dbReference type="SAM" id="Coils"/>
    </source>
</evidence>
<feature type="transmembrane region" description="Helical" evidence="14">
    <location>
        <begin position="37"/>
        <end position="56"/>
    </location>
</feature>
<dbReference type="InterPro" id="IPR050736">
    <property type="entry name" value="Sensor_HK_Regulatory"/>
</dbReference>